<feature type="region of interest" description="Disordered" evidence="10">
    <location>
        <begin position="1186"/>
        <end position="1205"/>
    </location>
</feature>
<keyword evidence="4 9" id="KW-0862">Zinc</keyword>
<protein>
    <submittedName>
        <fullName evidence="14">Transcriptional repressor proteinral negative regulator of transcription subunit 4</fullName>
    </submittedName>
</protein>
<dbReference type="GO" id="GO:0003723">
    <property type="term" value="F:RNA binding"/>
    <property type="evidence" value="ECO:0007669"/>
    <property type="project" value="UniProtKB-UniRule"/>
</dbReference>
<dbReference type="GO" id="GO:0008270">
    <property type="term" value="F:zinc ion binding"/>
    <property type="evidence" value="ECO:0007669"/>
    <property type="project" value="UniProtKB-KW"/>
</dbReference>
<dbReference type="CDD" id="cd12438">
    <property type="entry name" value="RRM_CNOT4"/>
    <property type="match status" value="1"/>
</dbReference>
<feature type="compositionally biased region" description="Polar residues" evidence="10">
    <location>
        <begin position="500"/>
        <end position="509"/>
    </location>
</feature>
<feature type="domain" description="C3H1-type" evidence="13">
    <location>
        <begin position="181"/>
        <end position="208"/>
    </location>
</feature>
<dbReference type="PANTHER" id="PTHR12603">
    <property type="entry name" value="CCR4-NOT TRANSCRIPTION COMPLEX RELATED"/>
    <property type="match status" value="1"/>
</dbReference>
<evidence type="ECO:0000259" key="11">
    <source>
        <dbReference type="PROSITE" id="PS50089"/>
    </source>
</evidence>
<evidence type="ECO:0000259" key="12">
    <source>
        <dbReference type="PROSITE" id="PS50102"/>
    </source>
</evidence>
<dbReference type="InterPro" id="IPR012677">
    <property type="entry name" value="Nucleotide-bd_a/b_plait_sf"/>
</dbReference>
<evidence type="ECO:0000256" key="9">
    <source>
        <dbReference type="PROSITE-ProRule" id="PRU00723"/>
    </source>
</evidence>
<evidence type="ECO:0000256" key="7">
    <source>
        <dbReference type="ARBA" id="ARBA00023242"/>
    </source>
</evidence>
<dbReference type="PROSITE" id="PS50102">
    <property type="entry name" value="RRM"/>
    <property type="match status" value="1"/>
</dbReference>
<dbReference type="InterPro" id="IPR001841">
    <property type="entry name" value="Znf_RING"/>
</dbReference>
<dbReference type="OrthoDB" id="1923159at2759"/>
<feature type="compositionally biased region" description="Polar residues" evidence="10">
    <location>
        <begin position="369"/>
        <end position="385"/>
    </location>
</feature>
<feature type="compositionally biased region" description="Low complexity" evidence="10">
    <location>
        <begin position="1193"/>
        <end position="1202"/>
    </location>
</feature>
<feature type="region of interest" description="Disordered" evidence="10">
    <location>
        <begin position="1229"/>
        <end position="1282"/>
    </location>
</feature>
<dbReference type="Gene3D" id="3.30.70.330">
    <property type="match status" value="1"/>
</dbReference>
<keyword evidence="6" id="KW-0175">Coiled coil</keyword>
<keyword evidence="5 8" id="KW-0694">RNA-binding</keyword>
<dbReference type="Gene3D" id="3.30.40.10">
    <property type="entry name" value="Zinc/RING finger domain, C3HC4 (zinc finger)"/>
    <property type="match status" value="1"/>
</dbReference>
<dbReference type="GO" id="GO:0004842">
    <property type="term" value="F:ubiquitin-protein transferase activity"/>
    <property type="evidence" value="ECO:0007669"/>
    <property type="project" value="InterPro"/>
</dbReference>
<evidence type="ECO:0000256" key="5">
    <source>
        <dbReference type="ARBA" id="ARBA00022884"/>
    </source>
</evidence>
<dbReference type="Pfam" id="PF14570">
    <property type="entry name" value="zf-RING_4"/>
    <property type="match status" value="1"/>
</dbReference>
<feature type="domain" description="RING-type" evidence="11">
    <location>
        <begin position="10"/>
        <end position="53"/>
    </location>
</feature>
<feature type="compositionally biased region" description="Pro residues" evidence="10">
    <location>
        <begin position="279"/>
        <end position="292"/>
    </location>
</feature>
<comment type="subcellular location">
    <subcellularLocation>
        <location evidence="1">Nucleus</location>
    </subcellularLocation>
</comment>
<feature type="region of interest" description="Disordered" evidence="10">
    <location>
        <begin position="930"/>
        <end position="949"/>
    </location>
</feature>
<feature type="domain" description="RRM" evidence="12">
    <location>
        <begin position="105"/>
        <end position="184"/>
    </location>
</feature>
<evidence type="ECO:0000256" key="8">
    <source>
        <dbReference type="PROSITE-ProRule" id="PRU00176"/>
    </source>
</evidence>
<comment type="caution">
    <text evidence="14">The sequence shown here is derived from an EMBL/GenBank/DDBJ whole genome shotgun (WGS) entry which is preliminary data.</text>
</comment>
<dbReference type="GO" id="GO:0005634">
    <property type="term" value="C:nucleus"/>
    <property type="evidence" value="ECO:0007669"/>
    <property type="project" value="UniProtKB-SubCell"/>
</dbReference>
<keyword evidence="2 9" id="KW-0479">Metal-binding</keyword>
<dbReference type="InterPro" id="IPR000504">
    <property type="entry name" value="RRM_dom"/>
</dbReference>
<proteinExistence type="predicted"/>
<dbReference type="InterPro" id="IPR000571">
    <property type="entry name" value="Znf_CCCH"/>
</dbReference>
<dbReference type="SUPFAM" id="SSF57850">
    <property type="entry name" value="RING/U-box"/>
    <property type="match status" value="1"/>
</dbReference>
<feature type="zinc finger region" description="C3H1-type" evidence="9">
    <location>
        <begin position="181"/>
        <end position="208"/>
    </location>
</feature>
<dbReference type="Proteomes" id="UP000605846">
    <property type="component" value="Unassembled WGS sequence"/>
</dbReference>
<gene>
    <name evidence="14" type="primary">NOT4_1</name>
    <name evidence="14" type="ORF">EC973_000105</name>
</gene>
<sequence length="1282" mass="141985">MVSDEEDLDCPLCMEELDIADRNFRPCPCGYQICRFCWHHIKSNLNGRCPACRRMYSDQIVEFIPVSAEEILRIKKEKKEKERQQREMKDPSRRHLSNVRVVQKNLVYVLGLGSKHASVENEIFKTYGKINKLVVSKRSANSTTQTSIGIYITYARKEDAAKAVAGLNGSTHDGKLVRASYGTTKYCTYYLRHMACPNPNCMYLHEPGDDVDSYNKENPTVGKHPSTSTQAYPNKRQAAASTATAPTAKPLASSSSNTAARASTQPRTWAPIPKVVPVKPKPATPEPNPSSPIPNEVSESPVTKTAISAAKTKNDTASPKVTQAPKPSVSTEKLKSATGPVKSIPSLSKSVSESSVKADEKPALPATASWANGPSNTANQDNVITPETFGPSLSDALSAPQKPKHTTSISRKKEKKLKSKMMRLEEFEEAVKEAKVAKAKAKPKKEWDVVTINQAAPVKETFNQEDTTPTVEIADVNNKAIPVVNEQKPGIEEVDKEQPVTMQKPNASDEQQDVDTCLQGTEEITSFAQEEGIKNMEEVNPPESSAEEEDKQAETVPDLKETSSWPTEQVSEEPAVMNDAANEILEDETDRADEEMIEIARGLNNAGDEIVKAFDVAAYLRSVDRTEDTDRSVQKQIEVEESEKVQDDELDTSNAQDLPSPLVAMERFSALVDQELMADSPEQPMEEYDFKALRPAFMNDLPAPSSNTHRTVLPTGPPPGLGVPPGWGTQNFDPFNRQDPAMMRRLQHSQQMLEASGLFHGFAPPVPRFGFSPDFHPGHARPSFAGQGPPMNMFNPQHPPMIGHPPMERPELMGLPPMMPPQMENHDIASLRGDFRGMQLQQDGLDYTRKDSVTSMREDFRAMLPNVNISFGPLQDEPPNRSPAKAFAKPHTPSNEEPDMYFRRLSQGQQDKDVSERKDLSSDMHRARLDSFASSRHSESSPGPLSQGKALVGLMQSDNVRDGRYPPGLSQFPPNEHEQGRVHKPDAYFDDDAAPAPRISQQEPYSHRPSMDQMLLSSPLRQETFGRSDDGFQVHDGGSRSEAAVRREAQNFFGEFLRKAASSNQSYHGEEVNNNVSTPFHDPAIMSVRVGGAPEPVPDMEGSARSQNTILQILGGHMHQQQPQQQQQPQGLPLRNQMELFPPEYGRMFPANNYAHRYGNEANGNNDPEMPPEPFSMFMGPPPAQAQFGLHPQQQQQHQQQQLESFPPPPPFLSGFNETPIGMMGRMPPPPSGMRDGPPFHHHHHPMMAPPPSMPGSDIPFPQGLHGLPPGMFPGRPSIERH</sequence>
<dbReference type="InterPro" id="IPR039515">
    <property type="entry name" value="NOT4_mRING-HC-C4C4"/>
</dbReference>
<feature type="region of interest" description="Disordered" evidence="10">
    <location>
        <begin position="484"/>
        <end position="515"/>
    </location>
</feature>
<evidence type="ECO:0000256" key="1">
    <source>
        <dbReference type="ARBA" id="ARBA00004123"/>
    </source>
</evidence>
<keyword evidence="15" id="KW-1185">Reference proteome</keyword>
<dbReference type="GO" id="GO:0030014">
    <property type="term" value="C:CCR4-NOT complex"/>
    <property type="evidence" value="ECO:0007669"/>
    <property type="project" value="InterPro"/>
</dbReference>
<keyword evidence="3 9" id="KW-0863">Zinc-finger</keyword>
<dbReference type="PROSITE" id="PS50103">
    <property type="entry name" value="ZF_C3H1"/>
    <property type="match status" value="1"/>
</dbReference>
<dbReference type="PROSITE" id="PS50089">
    <property type="entry name" value="ZF_RING_2"/>
    <property type="match status" value="1"/>
</dbReference>
<keyword evidence="7" id="KW-0539">Nucleus</keyword>
<dbReference type="SMART" id="SM00361">
    <property type="entry name" value="RRM_1"/>
    <property type="match status" value="1"/>
</dbReference>
<evidence type="ECO:0000256" key="10">
    <source>
        <dbReference type="SAM" id="MobiDB-lite"/>
    </source>
</evidence>
<dbReference type="InterPro" id="IPR035979">
    <property type="entry name" value="RBD_domain_sf"/>
</dbReference>
<evidence type="ECO:0000256" key="4">
    <source>
        <dbReference type="ARBA" id="ARBA00022833"/>
    </source>
</evidence>
<evidence type="ECO:0000256" key="3">
    <source>
        <dbReference type="ARBA" id="ARBA00022771"/>
    </source>
</evidence>
<dbReference type="PANTHER" id="PTHR12603:SF0">
    <property type="entry name" value="CCR4-NOT TRANSCRIPTION COMPLEX SUBUNIT 4"/>
    <property type="match status" value="1"/>
</dbReference>
<feature type="region of interest" description="Disordered" evidence="10">
    <location>
        <begin position="625"/>
        <end position="658"/>
    </location>
</feature>
<dbReference type="EMBL" id="JABAYA010000001">
    <property type="protein sequence ID" value="KAF7732829.1"/>
    <property type="molecule type" value="Genomic_DNA"/>
</dbReference>
<dbReference type="InterPro" id="IPR034261">
    <property type="entry name" value="CNOT4_RRM"/>
</dbReference>
<organism evidence="14 15">
    <name type="scientific">Apophysomyces ossiformis</name>
    <dbReference type="NCBI Taxonomy" id="679940"/>
    <lineage>
        <taxon>Eukaryota</taxon>
        <taxon>Fungi</taxon>
        <taxon>Fungi incertae sedis</taxon>
        <taxon>Mucoromycota</taxon>
        <taxon>Mucoromycotina</taxon>
        <taxon>Mucoromycetes</taxon>
        <taxon>Mucorales</taxon>
        <taxon>Mucorineae</taxon>
        <taxon>Mucoraceae</taxon>
        <taxon>Apophysomyces</taxon>
    </lineage>
</organism>
<accession>A0A8H7BZU8</accession>
<feature type="compositionally biased region" description="Polar residues" evidence="10">
    <location>
        <begin position="932"/>
        <end position="944"/>
    </location>
</feature>
<dbReference type="InterPro" id="IPR039780">
    <property type="entry name" value="Mot2"/>
</dbReference>
<feature type="compositionally biased region" description="Basic and acidic residues" evidence="10">
    <location>
        <begin position="489"/>
        <end position="498"/>
    </location>
</feature>
<evidence type="ECO:0000313" key="14">
    <source>
        <dbReference type="EMBL" id="KAF7732829.1"/>
    </source>
</evidence>
<feature type="compositionally biased region" description="Low complexity" evidence="10">
    <location>
        <begin position="293"/>
        <end position="302"/>
    </location>
</feature>
<reference evidence="14" key="1">
    <citation type="submission" date="2020-01" db="EMBL/GenBank/DDBJ databases">
        <title>Genome Sequencing of Three Apophysomyces-Like Fungal Strains Confirms a Novel Fungal Genus in the Mucoromycota with divergent Burkholderia-like Endosymbiotic Bacteria.</title>
        <authorList>
            <person name="Stajich J.E."/>
            <person name="Macias A.M."/>
            <person name="Carter-House D."/>
            <person name="Lovett B."/>
            <person name="Kasson L.R."/>
            <person name="Berry K."/>
            <person name="Grigoriev I."/>
            <person name="Chang Y."/>
            <person name="Spatafora J."/>
            <person name="Kasson M.T."/>
        </authorList>
    </citation>
    <scope>NUCLEOTIDE SEQUENCE</scope>
    <source>
        <strain evidence="14">NRRL A-21654</strain>
    </source>
</reference>
<dbReference type="InterPro" id="IPR003954">
    <property type="entry name" value="RRM_euk-type"/>
</dbReference>
<dbReference type="CDD" id="cd16618">
    <property type="entry name" value="mRING-HC-C4C4_CNOT4"/>
    <property type="match status" value="1"/>
</dbReference>
<evidence type="ECO:0000256" key="2">
    <source>
        <dbReference type="ARBA" id="ARBA00022723"/>
    </source>
</evidence>
<dbReference type="GO" id="GO:0016567">
    <property type="term" value="P:protein ubiquitination"/>
    <property type="evidence" value="ECO:0007669"/>
    <property type="project" value="TreeGrafter"/>
</dbReference>
<feature type="compositionally biased region" description="Low complexity" evidence="10">
    <location>
        <begin position="341"/>
        <end position="355"/>
    </location>
</feature>
<feature type="region of interest" description="Disordered" evidence="10">
    <location>
        <begin position="869"/>
        <end position="899"/>
    </location>
</feature>
<dbReference type="FunFam" id="3.30.40.10:FF:000006">
    <property type="entry name" value="CCR4-NOT transcription complex subunit 4"/>
    <property type="match status" value="1"/>
</dbReference>
<feature type="region of interest" description="Disordered" evidence="10">
    <location>
        <begin position="530"/>
        <end position="581"/>
    </location>
</feature>
<dbReference type="InterPro" id="IPR013083">
    <property type="entry name" value="Znf_RING/FYVE/PHD"/>
</dbReference>
<feature type="compositionally biased region" description="Basic residues" evidence="10">
    <location>
        <begin position="402"/>
        <end position="417"/>
    </location>
</feature>
<dbReference type="SUPFAM" id="SSF54928">
    <property type="entry name" value="RNA-binding domain, RBD"/>
    <property type="match status" value="1"/>
</dbReference>
<feature type="region of interest" description="Disordered" evidence="10">
    <location>
        <begin position="212"/>
        <end position="417"/>
    </location>
</feature>
<name>A0A8H7BZU8_9FUNG</name>
<evidence type="ECO:0000313" key="15">
    <source>
        <dbReference type="Proteomes" id="UP000605846"/>
    </source>
</evidence>
<feature type="region of interest" description="Disordered" evidence="10">
    <location>
        <begin position="958"/>
        <end position="981"/>
    </location>
</feature>
<evidence type="ECO:0000256" key="6">
    <source>
        <dbReference type="ARBA" id="ARBA00023054"/>
    </source>
</evidence>
<evidence type="ECO:0000259" key="13">
    <source>
        <dbReference type="PROSITE" id="PS50103"/>
    </source>
</evidence>
<feature type="compositionally biased region" description="Low complexity" evidence="10">
    <location>
        <begin position="238"/>
        <end position="278"/>
    </location>
</feature>
<dbReference type="Pfam" id="PF00076">
    <property type="entry name" value="RRM_1"/>
    <property type="match status" value="1"/>
</dbReference>